<protein>
    <submittedName>
        <fullName evidence="1">Uncharacterized protein</fullName>
    </submittedName>
</protein>
<accession>A0A1A8PMR1</accession>
<dbReference type="EMBL" id="HAEI01002891">
    <property type="protein sequence ID" value="SBR82294.1"/>
    <property type="molecule type" value="Transcribed_RNA"/>
</dbReference>
<name>A0A1A8PMR1_9TELE</name>
<reference evidence="1" key="1">
    <citation type="submission" date="2016-05" db="EMBL/GenBank/DDBJ databases">
        <authorList>
            <person name="Lavstsen T."/>
            <person name="Jespersen J.S."/>
        </authorList>
    </citation>
    <scope>NUCLEOTIDE SEQUENCE</scope>
    <source>
        <tissue evidence="1">Brain</tissue>
    </source>
</reference>
<gene>
    <name evidence="1" type="primary">CABZ01074334.1</name>
</gene>
<proteinExistence type="predicted"/>
<sequence>ASCHNAPIDHAPWLLGQGDVPLADWLERMTLTRESGDRIPPGPSFIHLATRAL</sequence>
<organism evidence="1">
    <name type="scientific">Nothobranchius rachovii</name>
    <name type="common">bluefin notho</name>
    <dbReference type="NCBI Taxonomy" id="451742"/>
    <lineage>
        <taxon>Eukaryota</taxon>
        <taxon>Metazoa</taxon>
        <taxon>Chordata</taxon>
        <taxon>Craniata</taxon>
        <taxon>Vertebrata</taxon>
        <taxon>Euteleostomi</taxon>
        <taxon>Actinopterygii</taxon>
        <taxon>Neopterygii</taxon>
        <taxon>Teleostei</taxon>
        <taxon>Neoteleostei</taxon>
        <taxon>Acanthomorphata</taxon>
        <taxon>Ovalentaria</taxon>
        <taxon>Atherinomorphae</taxon>
        <taxon>Cyprinodontiformes</taxon>
        <taxon>Nothobranchiidae</taxon>
        <taxon>Nothobranchius</taxon>
    </lineage>
</organism>
<feature type="non-terminal residue" evidence="1">
    <location>
        <position position="53"/>
    </location>
</feature>
<reference evidence="1" key="2">
    <citation type="submission" date="2016-06" db="EMBL/GenBank/DDBJ databases">
        <title>The genome of a short-lived fish provides insights into sex chromosome evolution and the genetic control of aging.</title>
        <authorList>
            <person name="Reichwald K."/>
            <person name="Felder M."/>
            <person name="Petzold A."/>
            <person name="Koch P."/>
            <person name="Groth M."/>
            <person name="Platzer M."/>
        </authorList>
    </citation>
    <scope>NUCLEOTIDE SEQUENCE</scope>
    <source>
        <tissue evidence="1">Brain</tissue>
    </source>
</reference>
<dbReference type="AlphaFoldDB" id="A0A1A8PMR1"/>
<feature type="non-terminal residue" evidence="1">
    <location>
        <position position="1"/>
    </location>
</feature>
<evidence type="ECO:0000313" key="1">
    <source>
        <dbReference type="EMBL" id="SBR82294.1"/>
    </source>
</evidence>